<dbReference type="RefSeq" id="WP_044350911.1">
    <property type="nucleotide sequence ID" value="NZ_AZAC01000034.1"/>
</dbReference>
<dbReference type="Gene3D" id="3.40.50.20">
    <property type="match status" value="1"/>
</dbReference>
<evidence type="ECO:0000256" key="3">
    <source>
        <dbReference type="ARBA" id="ARBA00022840"/>
    </source>
</evidence>
<protein>
    <submittedName>
        <fullName evidence="6">30S ribosomal protein S6 modification protein</fullName>
    </submittedName>
</protein>
<dbReference type="InterPro" id="IPR004666">
    <property type="entry name" value="Rp_bS6_RimK/Lys_biosynth_LsyX"/>
</dbReference>
<evidence type="ECO:0000313" key="7">
    <source>
        <dbReference type="Proteomes" id="UP000032233"/>
    </source>
</evidence>
<dbReference type="InParanoid" id="A0A0D2JRK9"/>
<dbReference type="AlphaFoldDB" id="A0A0D2JRK9"/>
<dbReference type="Pfam" id="PF08443">
    <property type="entry name" value="RimK"/>
    <property type="match status" value="1"/>
</dbReference>
<dbReference type="EMBL" id="AZAC01000034">
    <property type="protein sequence ID" value="KIX12135.1"/>
    <property type="molecule type" value="Genomic_DNA"/>
</dbReference>
<dbReference type="PROSITE" id="PS50975">
    <property type="entry name" value="ATP_GRASP"/>
    <property type="match status" value="1"/>
</dbReference>
<dbReference type="GO" id="GO:0005737">
    <property type="term" value="C:cytoplasm"/>
    <property type="evidence" value="ECO:0007669"/>
    <property type="project" value="TreeGrafter"/>
</dbReference>
<keyword evidence="1" id="KW-0479">Metal-binding</keyword>
<feature type="domain" description="ATP-grasp" evidence="5">
    <location>
        <begin position="106"/>
        <end position="286"/>
    </location>
</feature>
<evidence type="ECO:0000313" key="6">
    <source>
        <dbReference type="EMBL" id="KIX12135.1"/>
    </source>
</evidence>
<reference evidence="6 7" key="1">
    <citation type="submission" date="2013-11" db="EMBL/GenBank/DDBJ databases">
        <title>Metagenomic analysis of a methanogenic consortium involved in long chain n-alkane degradation.</title>
        <authorList>
            <person name="Davidova I.A."/>
            <person name="Callaghan A.V."/>
            <person name="Wawrik B."/>
            <person name="Pruitt S."/>
            <person name="Marks C."/>
            <person name="Duncan K.E."/>
            <person name="Suflita J.M."/>
        </authorList>
    </citation>
    <scope>NUCLEOTIDE SEQUENCE [LARGE SCALE GENOMIC DNA]</scope>
    <source>
        <strain evidence="6 7">SPR</strain>
    </source>
</reference>
<keyword evidence="7" id="KW-1185">Reference proteome</keyword>
<dbReference type="Gene3D" id="3.30.1490.20">
    <property type="entry name" value="ATP-grasp fold, A domain"/>
    <property type="match status" value="1"/>
</dbReference>
<dbReference type="InterPro" id="IPR013651">
    <property type="entry name" value="ATP-grasp_RimK-type"/>
</dbReference>
<dbReference type="SUPFAM" id="SSF56059">
    <property type="entry name" value="Glutathione synthetase ATP-binding domain-like"/>
    <property type="match status" value="1"/>
</dbReference>
<proteinExistence type="predicted"/>
<evidence type="ECO:0000256" key="1">
    <source>
        <dbReference type="ARBA" id="ARBA00022723"/>
    </source>
</evidence>
<comment type="caution">
    <text evidence="6">The sequence shown here is derived from an EMBL/GenBank/DDBJ whole genome shotgun (WGS) entry which is preliminary data.</text>
</comment>
<dbReference type="GO" id="GO:0005524">
    <property type="term" value="F:ATP binding"/>
    <property type="evidence" value="ECO:0007669"/>
    <property type="project" value="UniProtKB-UniRule"/>
</dbReference>
<dbReference type="PANTHER" id="PTHR21621">
    <property type="entry name" value="RIBOSOMAL PROTEIN S6 MODIFICATION PROTEIN"/>
    <property type="match status" value="1"/>
</dbReference>
<organism evidence="6 7">
    <name type="scientific">Dethiosulfatarculus sandiegensis</name>
    <dbReference type="NCBI Taxonomy" id="1429043"/>
    <lineage>
        <taxon>Bacteria</taxon>
        <taxon>Pseudomonadati</taxon>
        <taxon>Thermodesulfobacteriota</taxon>
        <taxon>Desulfarculia</taxon>
        <taxon>Desulfarculales</taxon>
        <taxon>Desulfarculaceae</taxon>
        <taxon>Dethiosulfatarculus</taxon>
    </lineage>
</organism>
<accession>A0A0D2JRK9</accession>
<dbReference type="NCBIfam" id="TIGR00768">
    <property type="entry name" value="rimK_fam"/>
    <property type="match status" value="1"/>
</dbReference>
<dbReference type="InterPro" id="IPR013815">
    <property type="entry name" value="ATP_grasp_subdomain_1"/>
</dbReference>
<dbReference type="OrthoDB" id="7821534at2"/>
<name>A0A0D2JRK9_9BACT</name>
<dbReference type="Proteomes" id="UP000032233">
    <property type="component" value="Unassembled WGS sequence"/>
</dbReference>
<dbReference type="STRING" id="1429043.X474_20300"/>
<keyword evidence="3 4" id="KW-0067">ATP-binding</keyword>
<gene>
    <name evidence="6" type="ORF">X474_20300</name>
</gene>
<dbReference type="InterPro" id="IPR011761">
    <property type="entry name" value="ATP-grasp"/>
</dbReference>
<sequence>MKAAICGKRGSYYVRRLQEALKARGIKAPCYSSTRLTARNGYGPALSVEERSFDDLDFLFVRAIPGASLEQIIYRMDALQVLERRGVTVVNPPKSIERTVDKYLTLSLLEDAGLPVPKTIVTEDFDQAMAAFEELGGDVVVKPIFGAEGRGIVRITEPDTAHRVFKALELGRFVYFLQEYQEHGHEDIRVFVIGGQVVGAMVRTGLGWKANMAQGATATPYDPDSELSRMSLLACETVGTIYAGVDILPLKGGGCQVIEVNGIPGWKGLAKATGVDVPNLLLDHLMAGKA</sequence>
<evidence type="ECO:0000259" key="5">
    <source>
        <dbReference type="PROSITE" id="PS50975"/>
    </source>
</evidence>
<dbReference type="PANTHER" id="PTHR21621:SF0">
    <property type="entry name" value="BETA-CITRYLGLUTAMATE SYNTHASE B-RELATED"/>
    <property type="match status" value="1"/>
</dbReference>
<dbReference type="PATRIC" id="fig|1429043.3.peg.4302"/>
<evidence type="ECO:0000256" key="2">
    <source>
        <dbReference type="ARBA" id="ARBA00022741"/>
    </source>
</evidence>
<dbReference type="GO" id="GO:0016879">
    <property type="term" value="F:ligase activity, forming carbon-nitrogen bonds"/>
    <property type="evidence" value="ECO:0007669"/>
    <property type="project" value="TreeGrafter"/>
</dbReference>
<dbReference type="GO" id="GO:0046872">
    <property type="term" value="F:metal ion binding"/>
    <property type="evidence" value="ECO:0007669"/>
    <property type="project" value="UniProtKB-KW"/>
</dbReference>
<dbReference type="Gene3D" id="3.30.470.20">
    <property type="entry name" value="ATP-grasp fold, B domain"/>
    <property type="match status" value="1"/>
</dbReference>
<keyword evidence="2 4" id="KW-0547">Nucleotide-binding</keyword>
<evidence type="ECO:0000256" key="4">
    <source>
        <dbReference type="PROSITE-ProRule" id="PRU00409"/>
    </source>
</evidence>